<gene>
    <name evidence="1" type="ORF">S01H4_54110</name>
</gene>
<sequence length="79" mass="9779">MKRKCNCWDKNSKKRCNKPLFIILKVQVYHPNSKRKSWQTWYLCKDCYDLFRESDGKEWGCMYKDDKKPFAPLIQYKIY</sequence>
<accession>X1DR90</accession>
<evidence type="ECO:0000313" key="1">
    <source>
        <dbReference type="EMBL" id="GAH10780.1"/>
    </source>
</evidence>
<reference evidence="1" key="1">
    <citation type="journal article" date="2014" name="Front. Microbiol.">
        <title>High frequency of phylogenetically diverse reductive dehalogenase-homologous genes in deep subseafloor sedimentary metagenomes.</title>
        <authorList>
            <person name="Kawai M."/>
            <person name="Futagami T."/>
            <person name="Toyoda A."/>
            <person name="Takaki Y."/>
            <person name="Nishi S."/>
            <person name="Hori S."/>
            <person name="Arai W."/>
            <person name="Tsubouchi T."/>
            <person name="Morono Y."/>
            <person name="Uchiyama I."/>
            <person name="Ito T."/>
            <person name="Fujiyama A."/>
            <person name="Inagaki F."/>
            <person name="Takami H."/>
        </authorList>
    </citation>
    <scope>NUCLEOTIDE SEQUENCE</scope>
    <source>
        <strain evidence="1">Expedition CK06-06</strain>
    </source>
</reference>
<name>X1DR90_9ZZZZ</name>
<comment type="caution">
    <text evidence="1">The sequence shown here is derived from an EMBL/GenBank/DDBJ whole genome shotgun (WGS) entry which is preliminary data.</text>
</comment>
<organism evidence="1">
    <name type="scientific">marine sediment metagenome</name>
    <dbReference type="NCBI Taxonomy" id="412755"/>
    <lineage>
        <taxon>unclassified sequences</taxon>
        <taxon>metagenomes</taxon>
        <taxon>ecological metagenomes</taxon>
    </lineage>
</organism>
<protein>
    <submittedName>
        <fullName evidence="1">Uncharacterized protein</fullName>
    </submittedName>
</protein>
<dbReference type="AlphaFoldDB" id="X1DR90"/>
<dbReference type="EMBL" id="BART01031110">
    <property type="protein sequence ID" value="GAH10780.1"/>
    <property type="molecule type" value="Genomic_DNA"/>
</dbReference>
<proteinExistence type="predicted"/>